<evidence type="ECO:0000313" key="6">
    <source>
        <dbReference type="Proteomes" id="UP001374535"/>
    </source>
</evidence>
<dbReference type="InterPro" id="IPR036770">
    <property type="entry name" value="Ankyrin_rpt-contain_sf"/>
</dbReference>
<dbReference type="SUPFAM" id="SSF48403">
    <property type="entry name" value="Ankyrin repeat"/>
    <property type="match status" value="1"/>
</dbReference>
<feature type="compositionally biased region" description="Gly residues" evidence="2">
    <location>
        <begin position="226"/>
        <end position="238"/>
    </location>
</feature>
<feature type="transmembrane region" description="Helical" evidence="3">
    <location>
        <begin position="129"/>
        <end position="146"/>
    </location>
</feature>
<sequence length="238" mass="25715">MQQKKEEKLAAYFTAARNDITEIVDGLHSKVPSVIYETSSKRETVLLVAMKNKQVNVVEMLQKSLKKENFDSLILETDDRRNTVLHLAVGTSSNERVGTTMQMICDIKWYQYISGLVPKEFIYRHNKDALIAGISFATSTVVPGSTDDGKPILGGQPAFDVFSTASLIGLGFSIIALVMFLAILTSPKQVQHFRLNLPLKLIFSLGSLFASVASEEAGDGGKKGGDGGGRVVGGCGGK</sequence>
<organism evidence="5 6">
    <name type="scientific">Vigna mungo</name>
    <name type="common">Black gram</name>
    <name type="synonym">Phaseolus mungo</name>
    <dbReference type="NCBI Taxonomy" id="3915"/>
    <lineage>
        <taxon>Eukaryota</taxon>
        <taxon>Viridiplantae</taxon>
        <taxon>Streptophyta</taxon>
        <taxon>Embryophyta</taxon>
        <taxon>Tracheophyta</taxon>
        <taxon>Spermatophyta</taxon>
        <taxon>Magnoliopsida</taxon>
        <taxon>eudicotyledons</taxon>
        <taxon>Gunneridae</taxon>
        <taxon>Pentapetalae</taxon>
        <taxon>rosids</taxon>
        <taxon>fabids</taxon>
        <taxon>Fabales</taxon>
        <taxon>Fabaceae</taxon>
        <taxon>Papilionoideae</taxon>
        <taxon>50 kb inversion clade</taxon>
        <taxon>NPAAA clade</taxon>
        <taxon>indigoferoid/millettioid clade</taxon>
        <taxon>Phaseoleae</taxon>
        <taxon>Vigna</taxon>
    </lineage>
</organism>
<feature type="non-terminal residue" evidence="5">
    <location>
        <position position="1"/>
    </location>
</feature>
<comment type="subcellular location">
    <subcellularLocation>
        <location evidence="1">Cell membrane</location>
        <topology evidence="1">Peripheral membrane protein</topology>
    </subcellularLocation>
</comment>
<dbReference type="Gene3D" id="1.25.40.20">
    <property type="entry name" value="Ankyrin repeat-containing domain"/>
    <property type="match status" value="1"/>
</dbReference>
<dbReference type="Proteomes" id="UP001374535">
    <property type="component" value="Chromosome 1"/>
</dbReference>
<proteinExistence type="predicted"/>
<evidence type="ECO:0000259" key="4">
    <source>
        <dbReference type="Pfam" id="PF13962"/>
    </source>
</evidence>
<keyword evidence="3" id="KW-0812">Transmembrane</keyword>
<dbReference type="PANTHER" id="PTHR24177">
    <property type="entry name" value="CASKIN"/>
    <property type="match status" value="1"/>
</dbReference>
<dbReference type="AlphaFoldDB" id="A0AAQ3PD42"/>
<dbReference type="EMBL" id="CP144700">
    <property type="protein sequence ID" value="WVZ25154.1"/>
    <property type="molecule type" value="Genomic_DNA"/>
</dbReference>
<evidence type="ECO:0000313" key="5">
    <source>
        <dbReference type="EMBL" id="WVZ25154.1"/>
    </source>
</evidence>
<evidence type="ECO:0000256" key="3">
    <source>
        <dbReference type="SAM" id="Phobius"/>
    </source>
</evidence>
<evidence type="ECO:0000256" key="1">
    <source>
        <dbReference type="ARBA" id="ARBA00004202"/>
    </source>
</evidence>
<keyword evidence="6" id="KW-1185">Reference proteome</keyword>
<dbReference type="Pfam" id="PF13962">
    <property type="entry name" value="PGG"/>
    <property type="match status" value="1"/>
</dbReference>
<dbReference type="PANTHER" id="PTHR24177:SF187">
    <property type="entry name" value="ANKYRIN REPEAT PROTEIN"/>
    <property type="match status" value="1"/>
</dbReference>
<gene>
    <name evidence="5" type="ORF">V8G54_003698</name>
</gene>
<dbReference type="GO" id="GO:0005886">
    <property type="term" value="C:plasma membrane"/>
    <property type="evidence" value="ECO:0007669"/>
    <property type="project" value="UniProtKB-SubCell"/>
</dbReference>
<protein>
    <recommendedName>
        <fullName evidence="4">PGG domain-containing protein</fullName>
    </recommendedName>
</protein>
<dbReference type="InterPro" id="IPR026961">
    <property type="entry name" value="PGG_dom"/>
</dbReference>
<name>A0AAQ3PD42_VIGMU</name>
<keyword evidence="3" id="KW-0472">Membrane</keyword>
<accession>A0AAQ3PD42</accession>
<keyword evidence="3" id="KW-1133">Transmembrane helix</keyword>
<evidence type="ECO:0000256" key="2">
    <source>
        <dbReference type="SAM" id="MobiDB-lite"/>
    </source>
</evidence>
<feature type="region of interest" description="Disordered" evidence="2">
    <location>
        <begin position="215"/>
        <end position="238"/>
    </location>
</feature>
<reference evidence="5 6" key="1">
    <citation type="journal article" date="2023" name="Life. Sci Alliance">
        <title>Evolutionary insights into 3D genome organization and epigenetic landscape of Vigna mungo.</title>
        <authorList>
            <person name="Junaid A."/>
            <person name="Singh B."/>
            <person name="Bhatia S."/>
        </authorList>
    </citation>
    <scope>NUCLEOTIDE SEQUENCE [LARGE SCALE GENOMIC DNA]</scope>
    <source>
        <strain evidence="5">Urdbean</strain>
    </source>
</reference>
<feature type="transmembrane region" description="Helical" evidence="3">
    <location>
        <begin position="166"/>
        <end position="185"/>
    </location>
</feature>
<feature type="domain" description="PGG" evidence="4">
    <location>
        <begin position="129"/>
        <end position="211"/>
    </location>
</feature>